<dbReference type="GO" id="GO:0005975">
    <property type="term" value="P:carbohydrate metabolic process"/>
    <property type="evidence" value="ECO:0007669"/>
    <property type="project" value="InterPro"/>
</dbReference>
<comment type="caution">
    <text evidence="8">The sequence shown here is derived from an EMBL/GenBank/DDBJ whole genome shotgun (WGS) entry which is preliminary data.</text>
</comment>
<evidence type="ECO:0000256" key="2">
    <source>
        <dbReference type="ARBA" id="ARBA00012652"/>
    </source>
</evidence>
<evidence type="ECO:0000259" key="4">
    <source>
        <dbReference type="Pfam" id="PF05592"/>
    </source>
</evidence>
<dbReference type="Pfam" id="PF25788">
    <property type="entry name" value="Ig_Rha78A_N"/>
    <property type="match status" value="1"/>
</dbReference>
<dbReference type="Gene3D" id="2.60.40.10">
    <property type="entry name" value="Immunoglobulins"/>
    <property type="match status" value="1"/>
</dbReference>
<evidence type="ECO:0000313" key="9">
    <source>
        <dbReference type="Proteomes" id="UP000549913"/>
    </source>
</evidence>
<dbReference type="InterPro" id="IPR008928">
    <property type="entry name" value="6-hairpin_glycosidase_sf"/>
</dbReference>
<proteinExistence type="predicted"/>
<gene>
    <name evidence="8" type="ORF">BJ984_001301</name>
</gene>
<dbReference type="Gene3D" id="1.50.10.10">
    <property type="match status" value="1"/>
</dbReference>
<sequence>MTRLDDSPAGARMLDRAHPRAAPVVIRVSAEHLDVPFGLGTAVPRLSWQTEAAPAWSQHGYELSVQRAGAGEERFAVDSAEQLLVPWPAPPLHSREIATVAVRVTGADGAASDWSAPLTLEAGLLDPLDWTATGIQPPWPEDHSDDDRRPPLFRREFELADAPRRARLHVTAHGLTELEINGRRVGDDILAPGWTVYQDRLRTLSYDVTDHLTAGGNAIGAWMADGWWRGRYGFDGGTLNIYGTDIALLAQLEIERADGTVEVIGTGTDWVAHPSPIVKSSLYTGETFDATLVPEGWTRPGFDDSAWQPAKVAEFAPGTFVAAEGPPVRCTEELVPVAVRRTERGSVVLDFGQNFSGRLRVRAATGVGERLVLRHAEVLQDGELYTRTLRDATSVDEYRGSTGAIDWEPRFTIHGFRYAEIEGYDGPLEGLDVVGRVYHSDMRRTGWLSTSHEGLNRLHENIRWSMRSNFVDIPMDCPQRDERLGWTGDIQVFAPTASYLYDCSGLLSSWLRDLSAEQERFGTVPWYVPVIPGAPMWTPIQPAAVWGDAAVLTPWALWRAFADRELLARQYPSASAWVDQVTRLAGPSRLWNTGMQLGDWLDPNAPPDDPALAVTDPYLVATAYFAWSAETLSQTAAALGLTADAERYHRLHLEIADAFTAEWGGADRPLDQQTQTALALAVRFGLLRDQARRQEAGDALARLVRDGGHRVGAGFAGVNLLSDALTETGHADTAFALLLEHRSPSWLSMVDKGATTIWERWDSLLDDLTVNPGSMTSFNHYALGSVADWMHRVIGGIEATSAGYRTVRIAPRPGPLERASARLESGYGPITTEWSMQGEEFSLLVHLPTGVTGAVELPDGTVTQVGPGDHAFRASVEAVSGVA</sequence>
<comment type="catalytic activity">
    <reaction evidence="1">
        <text>Hydrolysis of terminal non-reducing alpha-L-rhamnose residues in alpha-L-rhamnosides.</text>
        <dbReference type="EC" id="3.2.1.40"/>
    </reaction>
</comment>
<keyword evidence="9" id="KW-1185">Reference proteome</keyword>
<evidence type="ECO:0000259" key="6">
    <source>
        <dbReference type="Pfam" id="PF17389"/>
    </source>
</evidence>
<dbReference type="RefSeq" id="WP_218869989.1">
    <property type="nucleotide sequence ID" value="NZ_BSEW01000001.1"/>
</dbReference>
<dbReference type="SUPFAM" id="SSF48208">
    <property type="entry name" value="Six-hairpin glycosidases"/>
    <property type="match status" value="1"/>
</dbReference>
<evidence type="ECO:0000256" key="3">
    <source>
        <dbReference type="ARBA" id="ARBA00022801"/>
    </source>
</evidence>
<dbReference type="Pfam" id="PF17389">
    <property type="entry name" value="Bac_rhamnosid6H"/>
    <property type="match status" value="1"/>
</dbReference>
<dbReference type="InterPro" id="IPR008902">
    <property type="entry name" value="Rhamnosid_concanavalin"/>
</dbReference>
<dbReference type="Gene3D" id="2.60.420.10">
    <property type="entry name" value="Maltose phosphorylase, domain 3"/>
    <property type="match status" value="1"/>
</dbReference>
<dbReference type="Pfam" id="PF17390">
    <property type="entry name" value="Bac_rhamnosid_C"/>
    <property type="match status" value="1"/>
</dbReference>
<evidence type="ECO:0000256" key="1">
    <source>
        <dbReference type="ARBA" id="ARBA00001445"/>
    </source>
</evidence>
<feature type="domain" description="Alpha-L-rhamnosidase C-terminal" evidence="7">
    <location>
        <begin position="796"/>
        <end position="865"/>
    </location>
</feature>
<dbReference type="Proteomes" id="UP000549913">
    <property type="component" value="Unassembled WGS sequence"/>
</dbReference>
<dbReference type="PIRSF" id="PIRSF010631">
    <property type="entry name" value="A-rhamnsds"/>
    <property type="match status" value="1"/>
</dbReference>
<dbReference type="Pfam" id="PF05592">
    <property type="entry name" value="Bac_rhamnosid"/>
    <property type="match status" value="1"/>
</dbReference>
<dbReference type="InterPro" id="IPR008979">
    <property type="entry name" value="Galactose-bd-like_sf"/>
</dbReference>
<dbReference type="InterPro" id="IPR013783">
    <property type="entry name" value="Ig-like_fold"/>
</dbReference>
<dbReference type="GO" id="GO:0030596">
    <property type="term" value="F:alpha-L-rhamnosidase activity"/>
    <property type="evidence" value="ECO:0007669"/>
    <property type="project" value="UniProtKB-EC"/>
</dbReference>
<dbReference type="SUPFAM" id="SSF49785">
    <property type="entry name" value="Galactose-binding domain-like"/>
    <property type="match status" value="1"/>
</dbReference>
<dbReference type="InterPro" id="IPR016007">
    <property type="entry name" value="Alpha_rhamnosid"/>
</dbReference>
<keyword evidence="3 8" id="KW-0378">Hydrolase</keyword>
<evidence type="ECO:0000259" key="7">
    <source>
        <dbReference type="Pfam" id="PF17390"/>
    </source>
</evidence>
<name>A0A852SMW5_9MICO</name>
<dbReference type="InterPro" id="IPR035398">
    <property type="entry name" value="Bac_rhamnosid_C"/>
</dbReference>
<dbReference type="EC" id="3.2.1.40" evidence="2"/>
<dbReference type="PANTHER" id="PTHR33307:SF6">
    <property type="entry name" value="ALPHA-RHAMNOSIDASE (EUROFUNG)-RELATED"/>
    <property type="match status" value="1"/>
</dbReference>
<dbReference type="InterPro" id="IPR035396">
    <property type="entry name" value="Bac_rhamnosid6H"/>
</dbReference>
<dbReference type="InterPro" id="IPR013737">
    <property type="entry name" value="Bac_rhamnosid_N"/>
</dbReference>
<feature type="domain" description="Alpha-L-rhamnosidase concanavalin-like" evidence="4">
    <location>
        <begin position="341"/>
        <end position="437"/>
    </location>
</feature>
<evidence type="ECO:0000259" key="5">
    <source>
        <dbReference type="Pfam" id="PF08531"/>
    </source>
</evidence>
<dbReference type="EMBL" id="JACCBM010000001">
    <property type="protein sequence ID" value="NYD70143.1"/>
    <property type="molecule type" value="Genomic_DNA"/>
</dbReference>
<keyword evidence="8" id="KW-0326">Glycosidase</keyword>
<dbReference type="AlphaFoldDB" id="A0A852SMW5"/>
<organism evidence="8 9">
    <name type="scientific">Herbiconiux flava</name>
    <dbReference type="NCBI Taxonomy" id="881268"/>
    <lineage>
        <taxon>Bacteria</taxon>
        <taxon>Bacillati</taxon>
        <taxon>Actinomycetota</taxon>
        <taxon>Actinomycetes</taxon>
        <taxon>Micrococcales</taxon>
        <taxon>Microbacteriaceae</taxon>
        <taxon>Herbiconiux</taxon>
    </lineage>
</organism>
<dbReference type="PANTHER" id="PTHR33307">
    <property type="entry name" value="ALPHA-RHAMNOSIDASE (EUROFUNG)"/>
    <property type="match status" value="1"/>
</dbReference>
<feature type="domain" description="Bacterial alpha-L-rhamnosidase N-terminal" evidence="5">
    <location>
        <begin position="163"/>
        <end position="332"/>
    </location>
</feature>
<accession>A0A852SMW5</accession>
<dbReference type="Gene3D" id="2.60.120.260">
    <property type="entry name" value="Galactose-binding domain-like"/>
    <property type="match status" value="2"/>
</dbReference>
<evidence type="ECO:0000313" key="8">
    <source>
        <dbReference type="EMBL" id="NYD70143.1"/>
    </source>
</evidence>
<reference evidence="8 9" key="1">
    <citation type="submission" date="2020-07" db="EMBL/GenBank/DDBJ databases">
        <title>Sequencing the genomes of 1000 actinobacteria strains.</title>
        <authorList>
            <person name="Klenk H.-P."/>
        </authorList>
    </citation>
    <scope>NUCLEOTIDE SEQUENCE [LARGE SCALE GENOMIC DNA]</scope>
    <source>
        <strain evidence="8 9">DSM 26474</strain>
    </source>
</reference>
<dbReference type="InterPro" id="IPR012341">
    <property type="entry name" value="6hp_glycosidase-like_sf"/>
</dbReference>
<protein>
    <recommendedName>
        <fullName evidence="2">alpha-L-rhamnosidase</fullName>
        <ecNumber evidence="2">3.2.1.40</ecNumber>
    </recommendedName>
</protein>
<dbReference type="Pfam" id="PF08531">
    <property type="entry name" value="Bac_rhamnosid_N"/>
    <property type="match status" value="1"/>
</dbReference>
<feature type="domain" description="Alpha-L-rhamnosidase six-hairpin glycosidase" evidence="6">
    <location>
        <begin position="443"/>
        <end position="794"/>
    </location>
</feature>